<sequence>MVREEYTEKRIWCDDEVKTQGVMGSGRDLKNLAVSLSPIKRLLLPLSPNPPSSDFFYSLF</sequence>
<dbReference type="EMBL" id="DUZY01000001">
    <property type="protein sequence ID" value="DAD23582.1"/>
    <property type="molecule type" value="Genomic_DNA"/>
</dbReference>
<name>A0A822XUB3_NELNU</name>
<evidence type="ECO:0000313" key="1">
    <source>
        <dbReference type="EMBL" id="DAD23582.1"/>
    </source>
</evidence>
<dbReference type="AlphaFoldDB" id="A0A822XUB3"/>
<keyword evidence="2" id="KW-1185">Reference proteome</keyword>
<reference evidence="1 2" key="1">
    <citation type="journal article" date="2020" name="Mol. Biol. Evol.">
        <title>Distinct Expression and Methylation Patterns for Genes with Different Fates following a Single Whole-Genome Duplication in Flowering Plants.</title>
        <authorList>
            <person name="Shi T."/>
            <person name="Rahmani R.S."/>
            <person name="Gugger P.F."/>
            <person name="Wang M."/>
            <person name="Li H."/>
            <person name="Zhang Y."/>
            <person name="Li Z."/>
            <person name="Wang Q."/>
            <person name="Van de Peer Y."/>
            <person name="Marchal K."/>
            <person name="Chen J."/>
        </authorList>
    </citation>
    <scope>NUCLEOTIDE SEQUENCE [LARGE SCALE GENOMIC DNA]</scope>
    <source>
        <tissue evidence="1">Leaf</tissue>
    </source>
</reference>
<accession>A0A822XUB3</accession>
<evidence type="ECO:0000313" key="2">
    <source>
        <dbReference type="Proteomes" id="UP000607653"/>
    </source>
</evidence>
<protein>
    <submittedName>
        <fullName evidence="1">Uncharacterized protein</fullName>
    </submittedName>
</protein>
<proteinExistence type="predicted"/>
<comment type="caution">
    <text evidence="1">The sequence shown here is derived from an EMBL/GenBank/DDBJ whole genome shotgun (WGS) entry which is preliminary data.</text>
</comment>
<gene>
    <name evidence="1" type="ORF">HUJ06_025045</name>
</gene>
<organism evidence="1 2">
    <name type="scientific">Nelumbo nucifera</name>
    <name type="common">Sacred lotus</name>
    <dbReference type="NCBI Taxonomy" id="4432"/>
    <lineage>
        <taxon>Eukaryota</taxon>
        <taxon>Viridiplantae</taxon>
        <taxon>Streptophyta</taxon>
        <taxon>Embryophyta</taxon>
        <taxon>Tracheophyta</taxon>
        <taxon>Spermatophyta</taxon>
        <taxon>Magnoliopsida</taxon>
        <taxon>Proteales</taxon>
        <taxon>Nelumbonaceae</taxon>
        <taxon>Nelumbo</taxon>
    </lineage>
</organism>
<dbReference type="Proteomes" id="UP000607653">
    <property type="component" value="Unassembled WGS sequence"/>
</dbReference>